<feature type="transmembrane region" description="Helical" evidence="2">
    <location>
        <begin position="330"/>
        <end position="350"/>
    </location>
</feature>
<evidence type="ECO:0000259" key="4">
    <source>
        <dbReference type="Pfam" id="PF16401"/>
    </source>
</evidence>
<evidence type="ECO:0000313" key="5">
    <source>
        <dbReference type="EMBL" id="EGG17785.1"/>
    </source>
</evidence>
<keyword evidence="2" id="KW-1133">Transmembrane helix</keyword>
<dbReference type="Proteomes" id="UP000007797">
    <property type="component" value="Unassembled WGS sequence"/>
</dbReference>
<evidence type="ECO:0000256" key="3">
    <source>
        <dbReference type="SAM" id="SignalP"/>
    </source>
</evidence>
<feature type="domain" description="DUF5009" evidence="4">
    <location>
        <begin position="260"/>
        <end position="315"/>
    </location>
</feature>
<protein>
    <submittedName>
        <fullName evidence="5">Transmembrane protein</fullName>
    </submittedName>
</protein>
<dbReference type="STRING" id="1054147.F4Q483"/>
<keyword evidence="6" id="KW-1185">Reference proteome</keyword>
<dbReference type="EMBL" id="GL883021">
    <property type="protein sequence ID" value="EGG17785.1"/>
    <property type="molecule type" value="Genomic_DNA"/>
</dbReference>
<reference evidence="6" key="1">
    <citation type="journal article" date="2011" name="Genome Res.">
        <title>Phylogeny-wide analysis of social amoeba genomes highlights ancient origins for complex intercellular communication.</title>
        <authorList>
            <person name="Heidel A.J."/>
            <person name="Lawal H.M."/>
            <person name="Felder M."/>
            <person name="Schilde C."/>
            <person name="Helps N.R."/>
            <person name="Tunggal B."/>
            <person name="Rivero F."/>
            <person name="John U."/>
            <person name="Schleicher M."/>
            <person name="Eichinger L."/>
            <person name="Platzer M."/>
            <person name="Noegel A.A."/>
            <person name="Schaap P."/>
            <person name="Gloeckner G."/>
        </authorList>
    </citation>
    <scope>NUCLEOTIDE SEQUENCE [LARGE SCALE GENOMIC DNA]</scope>
    <source>
        <strain evidence="6">SH3</strain>
    </source>
</reference>
<feature type="transmembrane region" description="Helical" evidence="2">
    <location>
        <begin position="555"/>
        <end position="577"/>
    </location>
</feature>
<feature type="transmembrane region" description="Helical" evidence="2">
    <location>
        <begin position="178"/>
        <end position="202"/>
    </location>
</feature>
<dbReference type="Pfam" id="PF16401">
    <property type="entry name" value="DUF5009"/>
    <property type="match status" value="1"/>
</dbReference>
<evidence type="ECO:0000256" key="1">
    <source>
        <dbReference type="SAM" id="MobiDB-lite"/>
    </source>
</evidence>
<dbReference type="KEGG" id="dfa:DFA_08785"/>
<dbReference type="RefSeq" id="XP_004356269.1">
    <property type="nucleotide sequence ID" value="XM_004356216.1"/>
</dbReference>
<proteinExistence type="predicted"/>
<dbReference type="InterPro" id="IPR032176">
    <property type="entry name" value="DUF5009"/>
</dbReference>
<feature type="transmembrane region" description="Helical" evidence="2">
    <location>
        <begin position="622"/>
        <end position="643"/>
    </location>
</feature>
<dbReference type="GeneID" id="14869363"/>
<feature type="transmembrane region" description="Helical" evidence="2">
    <location>
        <begin position="232"/>
        <end position="254"/>
    </location>
</feature>
<feature type="transmembrane region" description="Helical" evidence="2">
    <location>
        <begin position="408"/>
        <end position="429"/>
    </location>
</feature>
<feature type="transmembrane region" description="Helical" evidence="2">
    <location>
        <begin position="269"/>
        <end position="289"/>
    </location>
</feature>
<name>F4Q483_CACFS</name>
<feature type="transmembrane region" description="Helical" evidence="2">
    <location>
        <begin position="589"/>
        <end position="610"/>
    </location>
</feature>
<keyword evidence="3" id="KW-0732">Signal</keyword>
<accession>F4Q483</accession>
<feature type="chain" id="PRO_5003313641" evidence="3">
    <location>
        <begin position="28"/>
        <end position="651"/>
    </location>
</feature>
<dbReference type="AlphaFoldDB" id="F4Q483"/>
<feature type="transmembrane region" description="Helical" evidence="2">
    <location>
        <begin position="524"/>
        <end position="543"/>
    </location>
</feature>
<feature type="region of interest" description="Disordered" evidence="1">
    <location>
        <begin position="361"/>
        <end position="384"/>
    </location>
</feature>
<dbReference type="OMA" id="ITIYCGH"/>
<feature type="signal peptide" evidence="3">
    <location>
        <begin position="1"/>
        <end position="27"/>
    </location>
</feature>
<evidence type="ECO:0000256" key="2">
    <source>
        <dbReference type="SAM" id="Phobius"/>
    </source>
</evidence>
<keyword evidence="2 5" id="KW-0812">Transmembrane</keyword>
<feature type="transmembrane region" description="Helical" evidence="2">
    <location>
        <begin position="492"/>
        <end position="512"/>
    </location>
</feature>
<dbReference type="PANTHER" id="PTHR31061">
    <property type="entry name" value="LD22376P"/>
    <property type="match status" value="1"/>
</dbReference>
<sequence length="651" mass="73113">MKYFKSIVVLTIIVIISSLLWSTQVDATSIDFVDNIRSIGLDDSIYDQQGFNNVTVPLPDVGELAYDLCYVRILTNLTDLYTLNLSSVFGACYNCAFQPLDIVFINGTTPYFTLATTFSYTFNASVYDLIGRMGETITFSTRFHERGIYDLYINSIYVTSTKGLSYNINIVKDPINTFVPIGVMFGIFIGAAIAWPIIIHYYKKSKSESLEFQLQNLESNQPKKDRLKSLDVFRGLSITIMIFVNYGGGGYWFFNHSYWNGLTVADLVFPWFIFIMGIAMPLSFNAMEIRGVPKRTIFIKLVRRSVILFSLGLFINNGNNLGHWRILGVLQRFGVSYFVTGCIMMFVPLYRPNGGGGGNSHHQYNRFDGTGNDREREPSESDPLFQSSSIQEKFKAHSASMLADFIPFWLQWLFALLILAVWFLVTFLLPVPGCPTGYLGPGGLGDQGQHVNCTGGAAKIVDLHIFSNNHIFQTPTCQPIYNTGAYDPEGTLGYLTSVFMCFLGVHAGRTIMTYKSNRSRLIRWTILSILLCGIAAGLCGVSQNGGWIPINKNLWTPSFIFLLSGFGFFVLAIFYVVVDIKRIWNGAPLVYVGMNPITIYCGHEILGGYFPFSFYASVQTHALYLLSNCIGVGCWLLIAYLMYKNRVFINI</sequence>
<dbReference type="PANTHER" id="PTHR31061:SF24">
    <property type="entry name" value="LD22376P"/>
    <property type="match status" value="1"/>
</dbReference>
<organism evidence="5 6">
    <name type="scientific">Cavenderia fasciculata</name>
    <name type="common">Slime mold</name>
    <name type="synonym">Dictyostelium fasciculatum</name>
    <dbReference type="NCBI Taxonomy" id="261658"/>
    <lineage>
        <taxon>Eukaryota</taxon>
        <taxon>Amoebozoa</taxon>
        <taxon>Evosea</taxon>
        <taxon>Eumycetozoa</taxon>
        <taxon>Dictyostelia</taxon>
        <taxon>Acytosteliales</taxon>
        <taxon>Cavenderiaceae</taxon>
        <taxon>Cavenderia</taxon>
    </lineage>
</organism>
<gene>
    <name evidence="5" type="ORF">DFA_08785</name>
</gene>
<evidence type="ECO:0000313" key="6">
    <source>
        <dbReference type="Proteomes" id="UP000007797"/>
    </source>
</evidence>
<dbReference type="OrthoDB" id="2149840at2759"/>
<keyword evidence="2" id="KW-0472">Membrane</keyword>
<feature type="transmembrane region" description="Helical" evidence="2">
    <location>
        <begin position="301"/>
        <end position="318"/>
    </location>
</feature>